<dbReference type="SFLD" id="SFLDG01168">
    <property type="entry name" value="Ferric_reductase_subgroup_(FRE"/>
    <property type="match status" value="1"/>
</dbReference>
<evidence type="ECO:0000256" key="2">
    <source>
        <dbReference type="ARBA" id="ARBA00022692"/>
    </source>
</evidence>
<dbReference type="AlphaFoldDB" id="A0A139IP77"/>
<evidence type="ECO:0000256" key="1">
    <source>
        <dbReference type="ARBA" id="ARBA00004141"/>
    </source>
</evidence>
<dbReference type="PANTHER" id="PTHR11972:SF39">
    <property type="entry name" value="FAD-BINDING FR-TYPE DOMAIN-CONTAINING PROTEIN"/>
    <property type="match status" value="1"/>
</dbReference>
<dbReference type="Pfam" id="PF08030">
    <property type="entry name" value="NAD_binding_6"/>
    <property type="match status" value="1"/>
</dbReference>
<evidence type="ECO:0000256" key="7">
    <source>
        <dbReference type="ARBA" id="ARBA00023136"/>
    </source>
</evidence>
<keyword evidence="4 8" id="KW-1133">Transmembrane helix</keyword>
<dbReference type="SUPFAM" id="SSF63380">
    <property type="entry name" value="Riboflavin synthase domain-like"/>
    <property type="match status" value="1"/>
</dbReference>
<dbReference type="CDD" id="cd06186">
    <property type="entry name" value="NOX_Duox_like_FAD_NADP"/>
    <property type="match status" value="1"/>
</dbReference>
<protein>
    <recommendedName>
        <fullName evidence="9">FAD-binding FR-type domain-containing protein</fullName>
    </recommendedName>
</protein>
<comment type="caution">
    <text evidence="10">The sequence shown here is derived from an EMBL/GenBank/DDBJ whole genome shotgun (WGS) entry which is preliminary data.</text>
</comment>
<feature type="transmembrane region" description="Helical" evidence="8">
    <location>
        <begin position="20"/>
        <end position="38"/>
    </location>
</feature>
<keyword evidence="3" id="KW-0249">Electron transport</keyword>
<evidence type="ECO:0000256" key="8">
    <source>
        <dbReference type="SAM" id="Phobius"/>
    </source>
</evidence>
<dbReference type="InterPro" id="IPR013121">
    <property type="entry name" value="Fe_red_NAD-bd_6"/>
</dbReference>
<evidence type="ECO:0000259" key="9">
    <source>
        <dbReference type="PROSITE" id="PS51384"/>
    </source>
</evidence>
<dbReference type="SUPFAM" id="SSF52343">
    <property type="entry name" value="Ferredoxin reductase-like, C-terminal NADP-linked domain"/>
    <property type="match status" value="1"/>
</dbReference>
<dbReference type="GO" id="GO:0006811">
    <property type="term" value="P:monoatomic ion transport"/>
    <property type="evidence" value="ECO:0007669"/>
    <property type="project" value="UniProtKB-KW"/>
</dbReference>
<comment type="subcellular location">
    <subcellularLocation>
        <location evidence="1">Membrane</location>
        <topology evidence="1">Multi-pass membrane protein</topology>
    </subcellularLocation>
</comment>
<dbReference type="GO" id="GO:0006952">
    <property type="term" value="P:defense response"/>
    <property type="evidence" value="ECO:0007669"/>
    <property type="project" value="TreeGrafter"/>
</dbReference>
<keyword evidence="2 8" id="KW-0812">Transmembrane</keyword>
<dbReference type="GO" id="GO:0016175">
    <property type="term" value="F:superoxide-generating NAD(P)H oxidase activity"/>
    <property type="evidence" value="ECO:0007669"/>
    <property type="project" value="TreeGrafter"/>
</dbReference>
<keyword evidence="11" id="KW-1185">Reference proteome</keyword>
<dbReference type="SFLD" id="SFLDG01169">
    <property type="entry name" value="NADPH_oxidase_subgroup_(NOX)"/>
    <property type="match status" value="1"/>
</dbReference>
<dbReference type="Proteomes" id="UP000073492">
    <property type="component" value="Unassembled WGS sequence"/>
</dbReference>
<dbReference type="Pfam" id="PF01794">
    <property type="entry name" value="Ferric_reduct"/>
    <property type="match status" value="1"/>
</dbReference>
<dbReference type="InterPro" id="IPR013112">
    <property type="entry name" value="FAD-bd_8"/>
</dbReference>
<evidence type="ECO:0000256" key="5">
    <source>
        <dbReference type="ARBA" id="ARBA00023002"/>
    </source>
</evidence>
<feature type="transmembrane region" description="Helical" evidence="8">
    <location>
        <begin position="175"/>
        <end position="193"/>
    </location>
</feature>
<evidence type="ECO:0000313" key="11">
    <source>
        <dbReference type="Proteomes" id="UP000073492"/>
    </source>
</evidence>
<dbReference type="EMBL" id="LFZO01000033">
    <property type="protein sequence ID" value="KXT16608.1"/>
    <property type="molecule type" value="Genomic_DNA"/>
</dbReference>
<dbReference type="SFLD" id="SFLDS00052">
    <property type="entry name" value="Ferric_Reductase_Domain"/>
    <property type="match status" value="1"/>
</dbReference>
<accession>A0A139IP77</accession>
<dbReference type="FunFam" id="2.40.30.10:FF:000091">
    <property type="entry name" value="NADPH oxidase (NoxA), putative"/>
    <property type="match status" value="1"/>
</dbReference>
<feature type="domain" description="FAD-binding FR-type" evidence="9">
    <location>
        <begin position="243"/>
        <end position="366"/>
    </location>
</feature>
<dbReference type="InterPro" id="IPR050369">
    <property type="entry name" value="RBOH/FRE"/>
</dbReference>
<dbReference type="InterPro" id="IPR039261">
    <property type="entry name" value="FNR_nucleotide-bd"/>
</dbReference>
<dbReference type="InterPro" id="IPR017927">
    <property type="entry name" value="FAD-bd_FR_type"/>
</dbReference>
<dbReference type="OrthoDB" id="167398at2759"/>
<dbReference type="FunFam" id="3.40.50.80:FF:000029">
    <property type="entry name" value="NADPH oxidase A"/>
    <property type="match status" value="1"/>
</dbReference>
<feature type="transmembrane region" description="Helical" evidence="8">
    <location>
        <begin position="103"/>
        <end position="121"/>
    </location>
</feature>
<dbReference type="InterPro" id="IPR017938">
    <property type="entry name" value="Riboflavin_synthase-like_b-brl"/>
</dbReference>
<dbReference type="PROSITE" id="PS51384">
    <property type="entry name" value="FAD_FR"/>
    <property type="match status" value="1"/>
</dbReference>
<dbReference type="PANTHER" id="PTHR11972">
    <property type="entry name" value="NADPH OXIDASE"/>
    <property type="match status" value="1"/>
</dbReference>
<dbReference type="GO" id="GO:0042554">
    <property type="term" value="P:superoxide anion generation"/>
    <property type="evidence" value="ECO:0007669"/>
    <property type="project" value="TreeGrafter"/>
</dbReference>
<organism evidence="10 11">
    <name type="scientific">Pseudocercospora musae</name>
    <dbReference type="NCBI Taxonomy" id="113226"/>
    <lineage>
        <taxon>Eukaryota</taxon>
        <taxon>Fungi</taxon>
        <taxon>Dikarya</taxon>
        <taxon>Ascomycota</taxon>
        <taxon>Pezizomycotina</taxon>
        <taxon>Dothideomycetes</taxon>
        <taxon>Dothideomycetidae</taxon>
        <taxon>Mycosphaerellales</taxon>
        <taxon>Mycosphaerellaceae</taxon>
        <taxon>Pseudocercospora</taxon>
    </lineage>
</organism>
<feature type="transmembrane region" description="Helical" evidence="8">
    <location>
        <begin position="58"/>
        <end position="82"/>
    </location>
</feature>
<dbReference type="STRING" id="113226.A0A139IP77"/>
<dbReference type="InterPro" id="IPR013130">
    <property type="entry name" value="Fe3_Rdtase_TM_dom"/>
</dbReference>
<name>A0A139IP77_9PEZI</name>
<reference evidence="10 11" key="1">
    <citation type="submission" date="2015-07" db="EMBL/GenBank/DDBJ databases">
        <title>Comparative genomics of the Sigatoka disease complex on banana suggests a link between parallel evolutionary changes in Pseudocercospora fijiensis and Pseudocercospora eumusae and increased virulence on the banana host.</title>
        <authorList>
            <person name="Chang T.-C."/>
            <person name="Salvucci A."/>
            <person name="Crous P.W."/>
            <person name="Stergiopoulos I."/>
        </authorList>
    </citation>
    <scope>NUCLEOTIDE SEQUENCE [LARGE SCALE GENOMIC DNA]</scope>
    <source>
        <strain evidence="10 11">CBS 116634</strain>
    </source>
</reference>
<feature type="transmembrane region" description="Helical" evidence="8">
    <location>
        <begin position="141"/>
        <end position="163"/>
    </location>
</feature>
<keyword evidence="7 8" id="KW-0472">Membrane</keyword>
<keyword evidence="6" id="KW-0406">Ion transport</keyword>
<keyword evidence="5" id="KW-0560">Oxidoreductase</keyword>
<evidence type="ECO:0000256" key="3">
    <source>
        <dbReference type="ARBA" id="ARBA00022982"/>
    </source>
</evidence>
<dbReference type="Gene3D" id="2.40.30.10">
    <property type="entry name" value="Translation factors"/>
    <property type="match status" value="1"/>
</dbReference>
<dbReference type="Pfam" id="PF08022">
    <property type="entry name" value="FAD_binding_8"/>
    <property type="match status" value="1"/>
</dbReference>
<sequence length="554" mass="64133">MAVPKQKSWLAKQLTPRKILFYSIFHGLHILIFIIGWWKQATDQRLAPLNTLQFSVWFSRGAGLCLSVDVMLILFPMCRNILREIRPKIRWLPLDESQWFHRQVAYSLLIWTIVHTGSHYVNFFNVERSQVRKEAAVEVHYHQAGGITGHVMLFCMLMMYTTAHAKIRQQSFETFWYTHHLFIPFFLAMYTHATGCFVRDSLNPYSPFAGKPFWGHCIGYQGWRWELIGGGLYLCERVWREIRSRRQTEIIKVVKHPYNAVEIQFRKPSFRYKAGQWLFINVPAVSKHQWHPFTITSCPFDPYVSVHVRQVGDYTRALANALGAGNEQKELYSDLDPMGMYEVALMQGQEMPKLRVDGPYGAPAEDVFENEIAILIGTGIGVTPWAAILKNIWHMRLSPNPPKRLRRVEFIWVCRDTTSFEWFQALLSSLESQSREMSGAGSHTEFLRIHTYLTQKMDADTAQNIVLNSVGTDKDPLTELSSRTNFGRPDFNRLFVAMREGILNQSYIAGINQGGRTDVGVYFCGPNVAARDIRKACKEATVKEVKFKFWKEHF</sequence>
<gene>
    <name evidence="10" type="ORF">AC579_6646</name>
</gene>
<evidence type="ECO:0000313" key="10">
    <source>
        <dbReference type="EMBL" id="KXT16608.1"/>
    </source>
</evidence>
<dbReference type="Gene3D" id="3.40.50.80">
    <property type="entry name" value="Nucleotide-binding domain of ferredoxin-NADP reductase (FNR) module"/>
    <property type="match status" value="1"/>
</dbReference>
<proteinExistence type="predicted"/>
<dbReference type="GO" id="GO:0043020">
    <property type="term" value="C:NADPH oxidase complex"/>
    <property type="evidence" value="ECO:0007669"/>
    <property type="project" value="TreeGrafter"/>
</dbReference>
<evidence type="ECO:0000256" key="6">
    <source>
        <dbReference type="ARBA" id="ARBA00023065"/>
    </source>
</evidence>
<evidence type="ECO:0000256" key="4">
    <source>
        <dbReference type="ARBA" id="ARBA00022989"/>
    </source>
</evidence>
<keyword evidence="6" id="KW-0813">Transport</keyword>